<dbReference type="AlphaFoldDB" id="A0AAW9R540"/>
<proteinExistence type="predicted"/>
<dbReference type="Proteomes" id="UP001359886">
    <property type="component" value="Unassembled WGS sequence"/>
</dbReference>
<protein>
    <recommendedName>
        <fullName evidence="3">DUF4440 domain-containing protein</fullName>
    </recommendedName>
</protein>
<dbReference type="InterPro" id="IPR032710">
    <property type="entry name" value="NTF2-like_dom_sf"/>
</dbReference>
<keyword evidence="2" id="KW-1185">Reference proteome</keyword>
<reference evidence="1 2" key="1">
    <citation type="submission" date="2024-02" db="EMBL/GenBank/DDBJ databases">
        <title>A novel Wenzhouxiangellaceae bacterium, isolated from coastal sediments.</title>
        <authorList>
            <person name="Du Z.-J."/>
            <person name="Ye Y.-Q."/>
            <person name="Zhang X.-Y."/>
        </authorList>
    </citation>
    <scope>NUCLEOTIDE SEQUENCE [LARGE SCALE GENOMIC DNA]</scope>
    <source>
        <strain evidence="1 2">CH-27</strain>
    </source>
</reference>
<name>A0AAW9R540_9GAMM</name>
<sequence length="146" mass="16844">MSQSVEQAVKHEIESLHEFFVGWFTGELPAERFDELFLHRMDEEMILIPPAGMVLNLQALSEMLRQSHGNNPAFRIAIRNVTVRRVWPDHVLATYEEWQRNALASEPADNGRISTVLFRRGDALSWLHLQETWLPAEVMAAGPYDF</sequence>
<dbReference type="SUPFAM" id="SSF54427">
    <property type="entry name" value="NTF2-like"/>
    <property type="match status" value="1"/>
</dbReference>
<comment type="caution">
    <text evidence="1">The sequence shown here is derived from an EMBL/GenBank/DDBJ whole genome shotgun (WGS) entry which is preliminary data.</text>
</comment>
<evidence type="ECO:0000313" key="1">
    <source>
        <dbReference type="EMBL" id="MEJ8566457.1"/>
    </source>
</evidence>
<organism evidence="1 2">
    <name type="scientific">Elongatibacter sediminis</name>
    <dbReference type="NCBI Taxonomy" id="3119006"/>
    <lineage>
        <taxon>Bacteria</taxon>
        <taxon>Pseudomonadati</taxon>
        <taxon>Pseudomonadota</taxon>
        <taxon>Gammaproteobacteria</taxon>
        <taxon>Chromatiales</taxon>
        <taxon>Wenzhouxiangellaceae</taxon>
        <taxon>Elongatibacter</taxon>
    </lineage>
</organism>
<dbReference type="RefSeq" id="WP_354693775.1">
    <property type="nucleotide sequence ID" value="NZ_JAZHOG010000001.1"/>
</dbReference>
<dbReference type="EMBL" id="JAZHOG010000001">
    <property type="protein sequence ID" value="MEJ8566457.1"/>
    <property type="molecule type" value="Genomic_DNA"/>
</dbReference>
<evidence type="ECO:0008006" key="3">
    <source>
        <dbReference type="Google" id="ProtNLM"/>
    </source>
</evidence>
<accession>A0AAW9R540</accession>
<gene>
    <name evidence="1" type="ORF">V3330_02360</name>
</gene>
<evidence type="ECO:0000313" key="2">
    <source>
        <dbReference type="Proteomes" id="UP001359886"/>
    </source>
</evidence>
<dbReference type="Gene3D" id="3.10.450.50">
    <property type="match status" value="1"/>
</dbReference>